<comment type="similarity">
    <text evidence="2">Belongs to the RNase H family.</text>
</comment>
<evidence type="ECO:0000256" key="4">
    <source>
        <dbReference type="ARBA" id="ARBA00022722"/>
    </source>
</evidence>
<dbReference type="PANTHER" id="PTHR10642:SF26">
    <property type="entry name" value="RIBONUCLEASE H1"/>
    <property type="match status" value="1"/>
</dbReference>
<dbReference type="CDD" id="cd09280">
    <property type="entry name" value="RNase_HI_eukaryote_like"/>
    <property type="match status" value="1"/>
</dbReference>
<keyword evidence="11" id="KW-1185">Reference proteome</keyword>
<evidence type="ECO:0000256" key="6">
    <source>
        <dbReference type="ARBA" id="ARBA00022759"/>
    </source>
</evidence>
<comment type="catalytic activity">
    <reaction evidence="1">
        <text>Endonucleolytic cleavage to 5'-phosphomonoester.</text>
        <dbReference type="EC" id="3.1.26.4"/>
    </reaction>
</comment>
<dbReference type="EC" id="3.1.26.4" evidence="3"/>
<keyword evidence="7" id="KW-0378">Hydrolase</keyword>
<evidence type="ECO:0000256" key="2">
    <source>
        <dbReference type="ARBA" id="ARBA00005300"/>
    </source>
</evidence>
<sequence length="170" mass="18728">MSYYNNNNNRRLDMEIYTDGACHGNGQRSASGGVGVYFGPGDSRNYSGSLSGSRQTNQRAELAAINQAVSQANESARGYNGRPTVVIKTDSQYSIDSLTKWHHNWDRNGWVNQAGNPVANQDLIQGTLNQIHGGNCDVRFEHVRGHSNNRGNNAAHNLATQGARNNNRRR</sequence>
<dbReference type="InterPro" id="IPR012337">
    <property type="entry name" value="RNaseH-like_sf"/>
</dbReference>
<gene>
    <name evidence="10" type="ORF">GGI19_007014</name>
</gene>
<dbReference type="GO" id="GO:0046872">
    <property type="term" value="F:metal ion binding"/>
    <property type="evidence" value="ECO:0007669"/>
    <property type="project" value="UniProtKB-KW"/>
</dbReference>
<dbReference type="PROSITE" id="PS50879">
    <property type="entry name" value="RNASE_H_1"/>
    <property type="match status" value="1"/>
</dbReference>
<dbReference type="GO" id="GO:0004523">
    <property type="term" value="F:RNA-DNA hybrid ribonuclease activity"/>
    <property type="evidence" value="ECO:0007669"/>
    <property type="project" value="UniProtKB-EC"/>
</dbReference>
<evidence type="ECO:0000256" key="8">
    <source>
        <dbReference type="SAM" id="MobiDB-lite"/>
    </source>
</evidence>
<dbReference type="SUPFAM" id="SSF53098">
    <property type="entry name" value="Ribonuclease H-like"/>
    <property type="match status" value="1"/>
</dbReference>
<dbReference type="GO" id="GO:0003676">
    <property type="term" value="F:nucleic acid binding"/>
    <property type="evidence" value="ECO:0007669"/>
    <property type="project" value="InterPro"/>
</dbReference>
<dbReference type="Proteomes" id="UP001140011">
    <property type="component" value="Unassembled WGS sequence"/>
</dbReference>
<keyword evidence="4" id="KW-0540">Nuclease</keyword>
<proteinExistence type="inferred from homology"/>
<keyword evidence="6" id="KW-0255">Endonuclease</keyword>
<dbReference type="EMBL" id="JANBUH010002071">
    <property type="protein sequence ID" value="KAJ2740974.1"/>
    <property type="molecule type" value="Genomic_DNA"/>
</dbReference>
<dbReference type="GO" id="GO:0043137">
    <property type="term" value="P:DNA replication, removal of RNA primer"/>
    <property type="evidence" value="ECO:0007669"/>
    <property type="project" value="TreeGrafter"/>
</dbReference>
<evidence type="ECO:0000256" key="7">
    <source>
        <dbReference type="ARBA" id="ARBA00022801"/>
    </source>
</evidence>
<feature type="region of interest" description="Disordered" evidence="8">
    <location>
        <begin position="144"/>
        <end position="170"/>
    </location>
</feature>
<evidence type="ECO:0000256" key="3">
    <source>
        <dbReference type="ARBA" id="ARBA00012180"/>
    </source>
</evidence>
<accession>A0A9W8L710</accession>
<evidence type="ECO:0000313" key="11">
    <source>
        <dbReference type="Proteomes" id="UP001140011"/>
    </source>
</evidence>
<keyword evidence="5" id="KW-0479">Metal-binding</keyword>
<name>A0A9W8L710_9FUNG</name>
<organism evidence="10 11">
    <name type="scientific">Coemansia pectinata</name>
    <dbReference type="NCBI Taxonomy" id="1052879"/>
    <lineage>
        <taxon>Eukaryota</taxon>
        <taxon>Fungi</taxon>
        <taxon>Fungi incertae sedis</taxon>
        <taxon>Zoopagomycota</taxon>
        <taxon>Kickxellomycotina</taxon>
        <taxon>Kickxellomycetes</taxon>
        <taxon>Kickxellales</taxon>
        <taxon>Kickxellaceae</taxon>
        <taxon>Coemansia</taxon>
    </lineage>
</organism>
<comment type="caution">
    <text evidence="10">The sequence shown here is derived from an EMBL/GenBank/DDBJ whole genome shotgun (WGS) entry which is preliminary data.</text>
</comment>
<protein>
    <recommendedName>
        <fullName evidence="3">ribonuclease H</fullName>
        <ecNumber evidence="3">3.1.26.4</ecNumber>
    </recommendedName>
</protein>
<reference evidence="10" key="1">
    <citation type="submission" date="2022-07" db="EMBL/GenBank/DDBJ databases">
        <title>Phylogenomic reconstructions and comparative analyses of Kickxellomycotina fungi.</title>
        <authorList>
            <person name="Reynolds N.K."/>
            <person name="Stajich J.E."/>
            <person name="Barry K."/>
            <person name="Grigoriev I.V."/>
            <person name="Crous P."/>
            <person name="Smith M.E."/>
        </authorList>
    </citation>
    <scope>NUCLEOTIDE SEQUENCE</scope>
    <source>
        <strain evidence="10">BCRC 34297</strain>
    </source>
</reference>
<dbReference type="Pfam" id="PF00075">
    <property type="entry name" value="RNase_H"/>
    <property type="match status" value="1"/>
</dbReference>
<evidence type="ECO:0000313" key="10">
    <source>
        <dbReference type="EMBL" id="KAJ2740974.1"/>
    </source>
</evidence>
<dbReference type="AlphaFoldDB" id="A0A9W8L710"/>
<dbReference type="PANTHER" id="PTHR10642">
    <property type="entry name" value="RIBONUCLEASE H1"/>
    <property type="match status" value="1"/>
</dbReference>
<feature type="domain" description="RNase H type-1" evidence="9">
    <location>
        <begin position="10"/>
        <end position="164"/>
    </location>
</feature>
<dbReference type="Gene3D" id="3.30.420.10">
    <property type="entry name" value="Ribonuclease H-like superfamily/Ribonuclease H"/>
    <property type="match status" value="1"/>
</dbReference>
<feature type="compositionally biased region" description="Polar residues" evidence="8">
    <location>
        <begin position="146"/>
        <end position="170"/>
    </location>
</feature>
<dbReference type="InterPro" id="IPR036397">
    <property type="entry name" value="RNaseH_sf"/>
</dbReference>
<evidence type="ECO:0000256" key="5">
    <source>
        <dbReference type="ARBA" id="ARBA00022723"/>
    </source>
</evidence>
<dbReference type="InterPro" id="IPR002156">
    <property type="entry name" value="RNaseH_domain"/>
</dbReference>
<dbReference type="InterPro" id="IPR050092">
    <property type="entry name" value="RNase_H"/>
</dbReference>
<evidence type="ECO:0000256" key="1">
    <source>
        <dbReference type="ARBA" id="ARBA00000077"/>
    </source>
</evidence>
<evidence type="ECO:0000259" key="9">
    <source>
        <dbReference type="PROSITE" id="PS50879"/>
    </source>
</evidence>
<dbReference type="OrthoDB" id="407198at2759"/>